<dbReference type="PANTHER" id="PTHR12817">
    <property type="entry name" value="TRAFFICKING PROTEIN PARTICLE COMPLEX SUBUNIT 6B"/>
    <property type="match status" value="1"/>
</dbReference>
<reference evidence="2 3" key="1">
    <citation type="journal article" date="2015" name="Genome Biol. Evol.">
        <title>Comparative Genomics of a Bacterivorous Green Alga Reveals Evolutionary Causalities and Consequences of Phago-Mixotrophic Mode of Nutrition.</title>
        <authorList>
            <person name="Burns J.A."/>
            <person name="Paasch A."/>
            <person name="Narechania A."/>
            <person name="Kim E."/>
        </authorList>
    </citation>
    <scope>NUCLEOTIDE SEQUENCE [LARGE SCALE GENOMIC DNA]</scope>
    <source>
        <strain evidence="2 3">PLY_AMNH</strain>
    </source>
</reference>
<name>A0AAE0GRM6_9CHLO</name>
<comment type="similarity">
    <text evidence="1">Belongs to the TRAPP small subunits family. BET3 subfamily.</text>
</comment>
<protein>
    <recommendedName>
        <fullName evidence="4">Trafficking protein particle complex subunit 6B</fullName>
    </recommendedName>
</protein>
<dbReference type="Proteomes" id="UP001190700">
    <property type="component" value="Unassembled WGS sequence"/>
</dbReference>
<evidence type="ECO:0000313" key="2">
    <source>
        <dbReference type="EMBL" id="KAK3283150.1"/>
    </source>
</evidence>
<dbReference type="FunFam" id="3.30.1380.20:FF:000008">
    <property type="entry name" value="trafficking protein particle complex subunit 6B"/>
    <property type="match status" value="1"/>
</dbReference>
<dbReference type="GO" id="GO:0005802">
    <property type="term" value="C:trans-Golgi network"/>
    <property type="evidence" value="ECO:0007669"/>
    <property type="project" value="TreeGrafter"/>
</dbReference>
<dbReference type="GO" id="GO:0005801">
    <property type="term" value="C:cis-Golgi network"/>
    <property type="evidence" value="ECO:0007669"/>
    <property type="project" value="TreeGrafter"/>
</dbReference>
<sequence length="171" mass="19721">MAPRREVAESCLEFLYIELVQSYERKDAECAEKGDGRASRAALESIGFQVGQQLAERYTIDRARFADHLEVIKFICKEFWSEIFRKQVDHLKTNRHRALFVLQDDRFRWLRHLSLPAEQTSNTEAVAKYLVFPCGLIKGALSSFGVNCEVTAEISEDARKPTQCSFEVRIK</sequence>
<evidence type="ECO:0000256" key="1">
    <source>
        <dbReference type="ARBA" id="ARBA00006218"/>
    </source>
</evidence>
<proteinExistence type="inferred from homology"/>
<keyword evidence="3" id="KW-1185">Reference proteome</keyword>
<accession>A0AAE0GRM6</accession>
<dbReference type="AlphaFoldDB" id="A0AAE0GRM6"/>
<organism evidence="2 3">
    <name type="scientific">Cymbomonas tetramitiformis</name>
    <dbReference type="NCBI Taxonomy" id="36881"/>
    <lineage>
        <taxon>Eukaryota</taxon>
        <taxon>Viridiplantae</taxon>
        <taxon>Chlorophyta</taxon>
        <taxon>Pyramimonadophyceae</taxon>
        <taxon>Pyramimonadales</taxon>
        <taxon>Pyramimonadaceae</taxon>
        <taxon>Cymbomonas</taxon>
    </lineage>
</organism>
<dbReference type="SUPFAM" id="SSF111126">
    <property type="entry name" value="Ligand-binding domain in the NO signalling and Golgi transport"/>
    <property type="match status" value="1"/>
</dbReference>
<dbReference type="InterPro" id="IPR037992">
    <property type="entry name" value="TRAPPC6/Trs33"/>
</dbReference>
<dbReference type="EMBL" id="LGRX02003003">
    <property type="protein sequence ID" value="KAK3283150.1"/>
    <property type="molecule type" value="Genomic_DNA"/>
</dbReference>
<dbReference type="GO" id="GO:0006888">
    <property type="term" value="P:endoplasmic reticulum to Golgi vesicle-mediated transport"/>
    <property type="evidence" value="ECO:0007669"/>
    <property type="project" value="TreeGrafter"/>
</dbReference>
<gene>
    <name evidence="2" type="ORF">CYMTET_9145</name>
</gene>
<dbReference type="Gene3D" id="3.30.1380.20">
    <property type="entry name" value="Trafficking protein particle complex subunit 3"/>
    <property type="match status" value="1"/>
</dbReference>
<dbReference type="InterPro" id="IPR024096">
    <property type="entry name" value="NO_sig/Golgi_transp_ligand-bd"/>
</dbReference>
<dbReference type="GO" id="GO:0030008">
    <property type="term" value="C:TRAPP complex"/>
    <property type="evidence" value="ECO:0007669"/>
    <property type="project" value="TreeGrafter"/>
</dbReference>
<evidence type="ECO:0000313" key="3">
    <source>
        <dbReference type="Proteomes" id="UP001190700"/>
    </source>
</evidence>
<dbReference type="InterPro" id="IPR007194">
    <property type="entry name" value="TRAPP_component"/>
</dbReference>
<comment type="caution">
    <text evidence="2">The sequence shown here is derived from an EMBL/GenBank/DDBJ whole genome shotgun (WGS) entry which is preliminary data.</text>
</comment>
<dbReference type="PANTHER" id="PTHR12817:SF0">
    <property type="entry name" value="GEO08327P1"/>
    <property type="match status" value="1"/>
</dbReference>
<dbReference type="CDD" id="cd14944">
    <property type="entry name" value="TRAPPC6A_Trs33"/>
    <property type="match status" value="1"/>
</dbReference>
<dbReference type="Pfam" id="PF04051">
    <property type="entry name" value="TRAPP"/>
    <property type="match status" value="1"/>
</dbReference>
<evidence type="ECO:0008006" key="4">
    <source>
        <dbReference type="Google" id="ProtNLM"/>
    </source>
</evidence>